<dbReference type="Proteomes" id="UP001597440">
    <property type="component" value="Unassembled WGS sequence"/>
</dbReference>
<proteinExistence type="predicted"/>
<protein>
    <submittedName>
        <fullName evidence="1">Uncharacterized protein</fullName>
    </submittedName>
</protein>
<organism evidence="1 2">
    <name type="scientific">Sphingobacterium tabacisoli</name>
    <dbReference type="NCBI Taxonomy" id="2044855"/>
    <lineage>
        <taxon>Bacteria</taxon>
        <taxon>Pseudomonadati</taxon>
        <taxon>Bacteroidota</taxon>
        <taxon>Sphingobacteriia</taxon>
        <taxon>Sphingobacteriales</taxon>
        <taxon>Sphingobacteriaceae</taxon>
        <taxon>Sphingobacterium</taxon>
    </lineage>
</organism>
<evidence type="ECO:0000313" key="2">
    <source>
        <dbReference type="Proteomes" id="UP001597440"/>
    </source>
</evidence>
<sequence>MDKSIGRKEVVYTYRAIRHKLKEVGNILIDFLFRRKGMPGPLMVISVF</sequence>
<accession>A0ABW5L8R7</accession>
<name>A0ABW5L8R7_9SPHI</name>
<dbReference type="EMBL" id="JBHULD010000025">
    <property type="protein sequence ID" value="MFD2557184.1"/>
    <property type="molecule type" value="Genomic_DNA"/>
</dbReference>
<gene>
    <name evidence="1" type="ORF">ACFSQW_22525</name>
</gene>
<dbReference type="RefSeq" id="WP_210354439.1">
    <property type="nucleotide sequence ID" value="NZ_JAEQMU010000002.1"/>
</dbReference>
<evidence type="ECO:0000313" key="1">
    <source>
        <dbReference type="EMBL" id="MFD2557184.1"/>
    </source>
</evidence>
<comment type="caution">
    <text evidence="1">The sequence shown here is derived from an EMBL/GenBank/DDBJ whole genome shotgun (WGS) entry which is preliminary data.</text>
</comment>
<reference evidence="2" key="1">
    <citation type="journal article" date="2019" name="Int. J. Syst. Evol. Microbiol.">
        <title>The Global Catalogue of Microorganisms (GCM) 10K type strain sequencing project: providing services to taxonomists for standard genome sequencing and annotation.</title>
        <authorList>
            <consortium name="The Broad Institute Genomics Platform"/>
            <consortium name="The Broad Institute Genome Sequencing Center for Infectious Disease"/>
            <person name="Wu L."/>
            <person name="Ma J."/>
        </authorList>
    </citation>
    <scope>NUCLEOTIDE SEQUENCE [LARGE SCALE GENOMIC DNA]</scope>
    <source>
        <strain evidence="2">KCTC 52298</strain>
    </source>
</reference>
<keyword evidence="2" id="KW-1185">Reference proteome</keyword>